<dbReference type="InterPro" id="IPR011990">
    <property type="entry name" value="TPR-like_helical_dom_sf"/>
</dbReference>
<feature type="region of interest" description="Disordered" evidence="1">
    <location>
        <begin position="1"/>
        <end position="20"/>
    </location>
</feature>
<gene>
    <name evidence="2" type="ORF">V3330_00045</name>
</gene>
<dbReference type="Gene3D" id="1.25.40.10">
    <property type="entry name" value="Tetratricopeptide repeat domain"/>
    <property type="match status" value="1"/>
</dbReference>
<feature type="region of interest" description="Disordered" evidence="1">
    <location>
        <begin position="178"/>
        <end position="199"/>
    </location>
</feature>
<name>A0AAW9RBC1_9GAMM</name>
<evidence type="ECO:0000313" key="2">
    <source>
        <dbReference type="EMBL" id="MEJ8565995.1"/>
    </source>
</evidence>
<proteinExistence type="predicted"/>
<keyword evidence="3" id="KW-1185">Reference proteome</keyword>
<dbReference type="Proteomes" id="UP001359886">
    <property type="component" value="Unassembled WGS sequence"/>
</dbReference>
<sequence length="199" mass="22911">MTGPEQKDRRNSEAPGDREVTPDEVIEFWFSEEIKPYWWKKDPQFDAQLQRRFGALHRQAASHGLPHWRISPTGRLAEILVLDQFSRNLYRDDARAFAQDEQAVARTREALAAGADTELSPQQRAFLYLPLMHSEDPADHDDAVRLYASDPALAGNYEFELKHKAIIDRFGRYPHRNEALGRTSTDEERAFLDQPGSSF</sequence>
<dbReference type="Gene3D" id="1.20.58.320">
    <property type="entry name" value="TPR-like"/>
    <property type="match status" value="1"/>
</dbReference>
<comment type="caution">
    <text evidence="2">The sequence shown here is derived from an EMBL/GenBank/DDBJ whole genome shotgun (WGS) entry which is preliminary data.</text>
</comment>
<evidence type="ECO:0000256" key="1">
    <source>
        <dbReference type="SAM" id="MobiDB-lite"/>
    </source>
</evidence>
<dbReference type="EMBL" id="JAZHOG010000001">
    <property type="protein sequence ID" value="MEJ8565995.1"/>
    <property type="molecule type" value="Genomic_DNA"/>
</dbReference>
<evidence type="ECO:0000313" key="3">
    <source>
        <dbReference type="Proteomes" id="UP001359886"/>
    </source>
</evidence>
<dbReference type="AlphaFoldDB" id="A0AAW9RBC1"/>
<feature type="compositionally biased region" description="Basic and acidic residues" evidence="1">
    <location>
        <begin position="178"/>
        <end position="191"/>
    </location>
</feature>
<organism evidence="2 3">
    <name type="scientific">Elongatibacter sediminis</name>
    <dbReference type="NCBI Taxonomy" id="3119006"/>
    <lineage>
        <taxon>Bacteria</taxon>
        <taxon>Pseudomonadati</taxon>
        <taxon>Pseudomonadota</taxon>
        <taxon>Gammaproteobacteria</taxon>
        <taxon>Chromatiales</taxon>
        <taxon>Wenzhouxiangellaceae</taxon>
        <taxon>Elongatibacter</taxon>
    </lineage>
</organism>
<dbReference type="InterPro" id="IPR010323">
    <property type="entry name" value="DUF924"/>
</dbReference>
<dbReference type="RefSeq" id="WP_354693319.1">
    <property type="nucleotide sequence ID" value="NZ_JAZHOG010000001.1"/>
</dbReference>
<accession>A0AAW9RBC1</accession>
<dbReference type="Pfam" id="PF06041">
    <property type="entry name" value="DUF924"/>
    <property type="match status" value="1"/>
</dbReference>
<protein>
    <submittedName>
        <fullName evidence="2">DUF924 family protein</fullName>
    </submittedName>
</protein>
<dbReference type="SUPFAM" id="SSF48452">
    <property type="entry name" value="TPR-like"/>
    <property type="match status" value="1"/>
</dbReference>
<reference evidence="2 3" key="1">
    <citation type="submission" date="2024-02" db="EMBL/GenBank/DDBJ databases">
        <title>A novel Wenzhouxiangellaceae bacterium, isolated from coastal sediments.</title>
        <authorList>
            <person name="Du Z.-J."/>
            <person name="Ye Y.-Q."/>
            <person name="Zhang X.-Y."/>
        </authorList>
    </citation>
    <scope>NUCLEOTIDE SEQUENCE [LARGE SCALE GENOMIC DNA]</scope>
    <source>
        <strain evidence="2 3">CH-27</strain>
    </source>
</reference>